<accession>A0A1W6LG61</accession>
<dbReference type="NCBIfam" id="NF002904">
    <property type="entry name" value="PRK03512.1"/>
    <property type="match status" value="1"/>
</dbReference>
<dbReference type="InterPro" id="IPR034291">
    <property type="entry name" value="TMP_synthase"/>
</dbReference>
<dbReference type="InterPro" id="IPR004399">
    <property type="entry name" value="HMP/HMP-P_kinase_dom"/>
</dbReference>
<dbReference type="GO" id="GO:0000287">
    <property type="term" value="F:magnesium ion binding"/>
    <property type="evidence" value="ECO:0007669"/>
    <property type="project" value="UniProtKB-UniRule"/>
</dbReference>
<feature type="binding site" evidence="13">
    <location>
        <begin position="460"/>
        <end position="461"/>
    </location>
    <ligand>
        <name>2-[(2R,5Z)-2-carboxy-4-methylthiazol-5(2H)-ylidene]ethyl phosphate</name>
        <dbReference type="ChEBI" id="CHEBI:62899"/>
    </ligand>
</feature>
<dbReference type="AlphaFoldDB" id="A0A1W6LG61"/>
<dbReference type="STRING" id="946333.A4W93_26675"/>
<dbReference type="EC" id="2.5.1.3" evidence="13"/>
<keyword evidence="4" id="KW-0547">Nucleotide-binding</keyword>
<evidence type="ECO:0000256" key="12">
    <source>
        <dbReference type="ARBA" id="ARBA00047883"/>
    </source>
</evidence>
<comment type="catalytic activity">
    <reaction evidence="11 13">
        <text>2-(2-carboxy-4-methylthiazol-5-yl)ethyl phosphate + 4-amino-2-methyl-5-(diphosphooxymethyl)pyrimidine + 2 H(+) = thiamine phosphate + CO2 + diphosphate</text>
        <dbReference type="Rhea" id="RHEA:47848"/>
        <dbReference type="ChEBI" id="CHEBI:15378"/>
        <dbReference type="ChEBI" id="CHEBI:16526"/>
        <dbReference type="ChEBI" id="CHEBI:33019"/>
        <dbReference type="ChEBI" id="CHEBI:37575"/>
        <dbReference type="ChEBI" id="CHEBI:57841"/>
        <dbReference type="ChEBI" id="CHEBI:62890"/>
        <dbReference type="EC" id="2.5.1.3"/>
    </reaction>
</comment>
<evidence type="ECO:0000256" key="2">
    <source>
        <dbReference type="ARBA" id="ARBA00022679"/>
    </source>
</evidence>
<dbReference type="GO" id="GO:0005829">
    <property type="term" value="C:cytosol"/>
    <property type="evidence" value="ECO:0007669"/>
    <property type="project" value="TreeGrafter"/>
</dbReference>
<feature type="binding site" evidence="13">
    <location>
        <position position="342"/>
    </location>
    <ligand>
        <name>4-amino-2-methyl-5-(diphosphooxymethyl)pyrimidine</name>
        <dbReference type="ChEBI" id="CHEBI:57841"/>
    </ligand>
</feature>
<comment type="pathway">
    <text evidence="1 13">Cofactor biosynthesis; thiamine diphosphate biosynthesis; thiamine phosphate from 4-amino-2-methyl-5-diphosphomethylpyrimidine and 4-methyl-5-(2-phosphoethyl)-thiazole: step 1/1.</text>
</comment>
<evidence type="ECO:0000256" key="7">
    <source>
        <dbReference type="ARBA" id="ARBA00022842"/>
    </source>
</evidence>
<dbReference type="KEGG" id="rgu:A4W93_26675"/>
<evidence type="ECO:0000256" key="4">
    <source>
        <dbReference type="ARBA" id="ARBA00022741"/>
    </source>
</evidence>
<dbReference type="PANTHER" id="PTHR20858">
    <property type="entry name" value="PHOSPHOMETHYLPYRIMIDINE KINASE"/>
    <property type="match status" value="1"/>
</dbReference>
<evidence type="ECO:0000256" key="1">
    <source>
        <dbReference type="ARBA" id="ARBA00005165"/>
    </source>
</evidence>
<feature type="binding site" evidence="13">
    <location>
        <begin position="307"/>
        <end position="311"/>
    </location>
    <ligand>
        <name>4-amino-2-methyl-5-(diphosphooxymethyl)pyrimidine</name>
        <dbReference type="ChEBI" id="CHEBI:57841"/>
    </ligand>
</feature>
<keyword evidence="15" id="KW-1185">Reference proteome</keyword>
<feature type="binding site" evidence="13">
    <location>
        <position position="381"/>
    </location>
    <ligand>
        <name>4-amino-2-methyl-5-(diphosphooxymethyl)pyrimidine</name>
        <dbReference type="ChEBI" id="CHEBI:57841"/>
    </ligand>
</feature>
<evidence type="ECO:0000256" key="8">
    <source>
        <dbReference type="ARBA" id="ARBA00022977"/>
    </source>
</evidence>
<evidence type="ECO:0000256" key="13">
    <source>
        <dbReference type="HAMAP-Rule" id="MF_00097"/>
    </source>
</evidence>
<feature type="binding site" evidence="13">
    <location>
        <position position="410"/>
    </location>
    <ligand>
        <name>4-amino-2-methyl-5-(diphosphooxymethyl)pyrimidine</name>
        <dbReference type="ChEBI" id="CHEBI:57841"/>
    </ligand>
</feature>
<feature type="binding site" evidence="13">
    <location>
        <position position="343"/>
    </location>
    <ligand>
        <name>Mg(2+)</name>
        <dbReference type="ChEBI" id="CHEBI:18420"/>
    </ligand>
</feature>
<feature type="binding site" evidence="13">
    <location>
        <position position="362"/>
    </location>
    <ligand>
        <name>Mg(2+)</name>
        <dbReference type="ChEBI" id="CHEBI:18420"/>
    </ligand>
</feature>
<dbReference type="HAMAP" id="MF_00097">
    <property type="entry name" value="TMP_synthase"/>
    <property type="match status" value="1"/>
</dbReference>
<dbReference type="Gene3D" id="3.40.1190.20">
    <property type="match status" value="1"/>
</dbReference>
<reference evidence="14 15" key="1">
    <citation type="submission" date="2016-04" db="EMBL/GenBank/DDBJ databases">
        <title>Complete genome sequence of natural rubber-degrading, novel Gram-negative bacterium, Rhizobacter gummiphilus strain NS21.</title>
        <authorList>
            <person name="Tabata M."/>
            <person name="Kasai D."/>
            <person name="Fukuda M."/>
        </authorList>
    </citation>
    <scope>NUCLEOTIDE SEQUENCE [LARGE SCALE GENOMIC DNA]</scope>
    <source>
        <strain evidence="14 15">NS21</strain>
    </source>
</reference>
<dbReference type="PANTHER" id="PTHR20858:SF17">
    <property type="entry name" value="HYDROXYMETHYLPYRIMIDINE_PHOSPHOMETHYLPYRIMIDINE KINASE THI20-RELATED"/>
    <property type="match status" value="1"/>
</dbReference>
<sequence length="485" mass="50636">MSYLLTIAGHDPVHGAGITADLSAWAAMGLDGASVVTSLTVQNSEGLARIEPVSPVLVRDALQAVLRDGEPAAIKVGMTGSVAVLQEVTAFVAARRCPVVVDPVMAGSNGTAAHEGGSEAFLDALRGLLRHATVFTPNVPEARRLLPVGVPIDLEALRRFGGGAVVLKGGHDDDAFRSVDRVSDGERSATLSAARLPEVSHGTGCVFSAVLAGMLAAGWDVFEAAAEAKVRVLAGIAQARRQGAGRPHTQAAARPDSSHLPAFEWGTVAGEVPPPFAPMPSPMGFYPVVPDAAWVERLLAWGVRTVQLRVKAGTLDERVLRSEIGRAVAAGRAVPGAQVFINDHWQLAIAAGAFGVHLGQEDLDTADLAALRRAGLRLGVSSHTPAEMSRAHAVQPSYVAIGPVYPTTLKAMRYDAVGLERLREWTRRYRPRYPVVAIGGISLERAPGVWACGVDSVAVVSGVTQAADPRAATEAFLQGVPGGRG</sequence>
<dbReference type="OrthoDB" id="9810880at2"/>
<protein>
    <recommendedName>
        <fullName evidence="13">Thiamine-phosphate synthase</fullName>
        <shortName evidence="13">TP synthase</shortName>
        <shortName evidence="13">TPS</shortName>
        <ecNumber evidence="13">2.5.1.3</ecNumber>
    </recommendedName>
    <alternativeName>
        <fullName evidence="13">Thiamine-phosphate pyrophosphorylase</fullName>
        <shortName evidence="13">TMP pyrophosphorylase</shortName>
        <shortName evidence="13">TMP-PPase</shortName>
    </alternativeName>
</protein>
<dbReference type="InterPro" id="IPR022998">
    <property type="entry name" value="ThiamineP_synth_TenI"/>
</dbReference>
<keyword evidence="3 13" id="KW-0479">Metal-binding</keyword>
<dbReference type="GO" id="GO:0005524">
    <property type="term" value="F:ATP binding"/>
    <property type="evidence" value="ECO:0007669"/>
    <property type="project" value="UniProtKB-KW"/>
</dbReference>
<dbReference type="InterPro" id="IPR013749">
    <property type="entry name" value="PM/HMP-P_kinase-1"/>
</dbReference>
<dbReference type="GO" id="GO:0008972">
    <property type="term" value="F:phosphomethylpyrimidine kinase activity"/>
    <property type="evidence" value="ECO:0007669"/>
    <property type="project" value="InterPro"/>
</dbReference>
<dbReference type="Pfam" id="PF08543">
    <property type="entry name" value="Phos_pyr_kin"/>
    <property type="match status" value="1"/>
</dbReference>
<proteinExistence type="inferred from homology"/>
<feature type="binding site" evidence="13">
    <location>
        <position position="440"/>
    </location>
    <ligand>
        <name>2-[(2R,5Z)-2-carboxy-4-methylthiazol-5(2H)-ylidene]ethyl phosphate</name>
        <dbReference type="ChEBI" id="CHEBI:62899"/>
    </ligand>
</feature>
<comment type="catalytic activity">
    <reaction evidence="12 13">
        <text>2-[(2R,5Z)-2-carboxy-4-methylthiazol-5(2H)-ylidene]ethyl phosphate + 4-amino-2-methyl-5-(diphosphooxymethyl)pyrimidine + 2 H(+) = thiamine phosphate + CO2 + diphosphate</text>
        <dbReference type="Rhea" id="RHEA:47844"/>
        <dbReference type="ChEBI" id="CHEBI:15378"/>
        <dbReference type="ChEBI" id="CHEBI:16526"/>
        <dbReference type="ChEBI" id="CHEBI:33019"/>
        <dbReference type="ChEBI" id="CHEBI:37575"/>
        <dbReference type="ChEBI" id="CHEBI:57841"/>
        <dbReference type="ChEBI" id="CHEBI:62899"/>
        <dbReference type="EC" id="2.5.1.3"/>
    </reaction>
</comment>
<keyword evidence="6" id="KW-0067">ATP-binding</keyword>
<dbReference type="GO" id="GO:0009228">
    <property type="term" value="P:thiamine biosynthetic process"/>
    <property type="evidence" value="ECO:0007669"/>
    <property type="project" value="UniProtKB-KW"/>
</dbReference>
<keyword evidence="5" id="KW-0418">Kinase</keyword>
<comment type="similarity">
    <text evidence="13">Belongs to the thiamine-phosphate synthase family.</text>
</comment>
<dbReference type="FunFam" id="3.20.20.70:FF:000064">
    <property type="entry name" value="Thiamine-phosphate synthase"/>
    <property type="match status" value="1"/>
</dbReference>
<dbReference type="SUPFAM" id="SSF53613">
    <property type="entry name" value="Ribokinase-like"/>
    <property type="match status" value="1"/>
</dbReference>
<dbReference type="GO" id="GO:0009229">
    <property type="term" value="P:thiamine diphosphate biosynthetic process"/>
    <property type="evidence" value="ECO:0007669"/>
    <property type="project" value="UniProtKB-UniRule"/>
</dbReference>
<evidence type="ECO:0000256" key="11">
    <source>
        <dbReference type="ARBA" id="ARBA00047851"/>
    </source>
</evidence>
<evidence type="ECO:0000256" key="9">
    <source>
        <dbReference type="ARBA" id="ARBA00023268"/>
    </source>
</evidence>
<dbReference type="GO" id="GO:0008902">
    <property type="term" value="F:hydroxymethylpyrimidine kinase activity"/>
    <property type="evidence" value="ECO:0007669"/>
    <property type="project" value="TreeGrafter"/>
</dbReference>
<name>A0A1W6LG61_9BURK</name>
<comment type="cofactor">
    <cofactor evidence="13">
        <name>Mg(2+)</name>
        <dbReference type="ChEBI" id="CHEBI:18420"/>
    </cofactor>
    <text evidence="13">Binds 1 Mg(2+) ion per subunit.</text>
</comment>
<keyword evidence="9" id="KW-0511">Multifunctional enzyme</keyword>
<comment type="caution">
    <text evidence="13">Lacks conserved residue(s) required for the propagation of feature annotation.</text>
</comment>
<dbReference type="CDD" id="cd01169">
    <property type="entry name" value="HMPP_kinase"/>
    <property type="match status" value="1"/>
</dbReference>
<evidence type="ECO:0000313" key="14">
    <source>
        <dbReference type="EMBL" id="ARN23200.1"/>
    </source>
</evidence>
<dbReference type="CDD" id="cd00564">
    <property type="entry name" value="TMP_TenI"/>
    <property type="match status" value="1"/>
</dbReference>
<dbReference type="Pfam" id="PF02581">
    <property type="entry name" value="TMP-TENI"/>
    <property type="match status" value="1"/>
</dbReference>
<evidence type="ECO:0000256" key="3">
    <source>
        <dbReference type="ARBA" id="ARBA00022723"/>
    </source>
</evidence>
<dbReference type="InterPro" id="IPR036206">
    <property type="entry name" value="ThiamineP_synth_sf"/>
</dbReference>
<dbReference type="Proteomes" id="UP000193427">
    <property type="component" value="Chromosome"/>
</dbReference>
<dbReference type="InterPro" id="IPR013785">
    <property type="entry name" value="Aldolase_TIM"/>
</dbReference>
<evidence type="ECO:0000313" key="15">
    <source>
        <dbReference type="Proteomes" id="UP000193427"/>
    </source>
</evidence>
<evidence type="ECO:0000256" key="10">
    <source>
        <dbReference type="ARBA" id="ARBA00047334"/>
    </source>
</evidence>
<keyword evidence="7 13" id="KW-0460">Magnesium</keyword>
<keyword evidence="2 13" id="KW-0808">Transferase</keyword>
<comment type="catalytic activity">
    <reaction evidence="10 13">
        <text>4-methyl-5-(2-phosphooxyethyl)-thiazole + 4-amino-2-methyl-5-(diphosphooxymethyl)pyrimidine + H(+) = thiamine phosphate + diphosphate</text>
        <dbReference type="Rhea" id="RHEA:22328"/>
        <dbReference type="ChEBI" id="CHEBI:15378"/>
        <dbReference type="ChEBI" id="CHEBI:33019"/>
        <dbReference type="ChEBI" id="CHEBI:37575"/>
        <dbReference type="ChEBI" id="CHEBI:57841"/>
        <dbReference type="ChEBI" id="CHEBI:58296"/>
        <dbReference type="EC" id="2.5.1.3"/>
    </reaction>
</comment>
<organism evidence="14 15">
    <name type="scientific">Piscinibacter gummiphilus</name>
    <dbReference type="NCBI Taxonomy" id="946333"/>
    <lineage>
        <taxon>Bacteria</taxon>
        <taxon>Pseudomonadati</taxon>
        <taxon>Pseudomonadota</taxon>
        <taxon>Betaproteobacteria</taxon>
        <taxon>Burkholderiales</taxon>
        <taxon>Sphaerotilaceae</taxon>
        <taxon>Piscinibacter</taxon>
    </lineage>
</organism>
<dbReference type="RefSeq" id="WP_085753517.1">
    <property type="nucleotide sequence ID" value="NZ_BSPR01000017.1"/>
</dbReference>
<evidence type="ECO:0000256" key="5">
    <source>
        <dbReference type="ARBA" id="ARBA00022777"/>
    </source>
</evidence>
<dbReference type="Gene3D" id="3.20.20.70">
    <property type="entry name" value="Aldolase class I"/>
    <property type="match status" value="1"/>
</dbReference>
<dbReference type="GO" id="GO:0004789">
    <property type="term" value="F:thiamine-phosphate diphosphorylase activity"/>
    <property type="evidence" value="ECO:0007669"/>
    <property type="project" value="UniProtKB-UniRule"/>
</dbReference>
<gene>
    <name evidence="13" type="primary">thiE</name>
    <name evidence="14" type="ORF">A4W93_26675</name>
</gene>
<comment type="function">
    <text evidence="13">Condenses 4-methyl-5-(beta-hydroxyethyl)thiazole monophosphate (THZ-P) and 2-methyl-4-amino-5-hydroxymethyl pyrimidine pyrophosphate (HMP-PP) to form thiamine monophosphate (TMP).</text>
</comment>
<dbReference type="InterPro" id="IPR029056">
    <property type="entry name" value="Ribokinase-like"/>
</dbReference>
<dbReference type="SUPFAM" id="SSF51391">
    <property type="entry name" value="Thiamin phosphate synthase"/>
    <property type="match status" value="1"/>
</dbReference>
<keyword evidence="8 13" id="KW-0784">Thiamine biosynthesis</keyword>
<dbReference type="EMBL" id="CP015118">
    <property type="protein sequence ID" value="ARN23200.1"/>
    <property type="molecule type" value="Genomic_DNA"/>
</dbReference>
<evidence type="ECO:0000256" key="6">
    <source>
        <dbReference type="ARBA" id="ARBA00022840"/>
    </source>
</evidence>
<dbReference type="NCBIfam" id="TIGR00693">
    <property type="entry name" value="thiE"/>
    <property type="match status" value="1"/>
</dbReference>
<dbReference type="UniPathway" id="UPA00060">
    <property type="reaction ID" value="UER00138"/>
</dbReference>